<reference evidence="4" key="1">
    <citation type="journal article" date="2019" name="Int. J. Syst. Evol. Microbiol.">
        <title>The Global Catalogue of Microorganisms (GCM) 10K type strain sequencing project: providing services to taxonomists for standard genome sequencing and annotation.</title>
        <authorList>
            <consortium name="The Broad Institute Genomics Platform"/>
            <consortium name="The Broad Institute Genome Sequencing Center for Infectious Disease"/>
            <person name="Wu L."/>
            <person name="Ma J."/>
        </authorList>
    </citation>
    <scope>NUCLEOTIDE SEQUENCE [LARGE SCALE GENOMIC DNA]</scope>
    <source>
        <strain evidence="4">JCM 17027</strain>
    </source>
</reference>
<dbReference type="EMBL" id="BAABCQ010000017">
    <property type="protein sequence ID" value="GAA3962108.1"/>
    <property type="molecule type" value="Genomic_DNA"/>
</dbReference>
<name>A0ABP7P9U6_9ACTN</name>
<dbReference type="SUPFAM" id="SSF46785">
    <property type="entry name" value="Winged helix' DNA-binding domain"/>
    <property type="match status" value="1"/>
</dbReference>
<dbReference type="InterPro" id="IPR036388">
    <property type="entry name" value="WH-like_DNA-bd_sf"/>
</dbReference>
<feature type="domain" description="HTH marR-type" evidence="2">
    <location>
        <begin position="57"/>
        <end position="190"/>
    </location>
</feature>
<dbReference type="Proteomes" id="UP001500034">
    <property type="component" value="Unassembled WGS sequence"/>
</dbReference>
<dbReference type="RefSeq" id="WP_345590033.1">
    <property type="nucleotide sequence ID" value="NZ_BAABCQ010000017.1"/>
</dbReference>
<dbReference type="InterPro" id="IPR039422">
    <property type="entry name" value="MarR/SlyA-like"/>
</dbReference>
<keyword evidence="4" id="KW-1185">Reference proteome</keyword>
<evidence type="ECO:0000259" key="2">
    <source>
        <dbReference type="PROSITE" id="PS50995"/>
    </source>
</evidence>
<proteinExistence type="predicted"/>
<comment type="caution">
    <text evidence="3">The sequence shown here is derived from an EMBL/GenBank/DDBJ whole genome shotgun (WGS) entry which is preliminary data.</text>
</comment>
<dbReference type="InterPro" id="IPR036390">
    <property type="entry name" value="WH_DNA-bd_sf"/>
</dbReference>
<dbReference type="PROSITE" id="PS50995">
    <property type="entry name" value="HTH_MARR_2"/>
    <property type="match status" value="1"/>
</dbReference>
<feature type="region of interest" description="Disordered" evidence="1">
    <location>
        <begin position="1"/>
        <end position="53"/>
    </location>
</feature>
<dbReference type="PANTHER" id="PTHR33164:SF106">
    <property type="entry name" value="TRANSCRIPTIONAL REGULATORY PROTEIN"/>
    <property type="match status" value="1"/>
</dbReference>
<dbReference type="Gene3D" id="1.10.10.10">
    <property type="entry name" value="Winged helix-like DNA-binding domain superfamily/Winged helix DNA-binding domain"/>
    <property type="match status" value="1"/>
</dbReference>
<gene>
    <name evidence="3" type="ORF">GCM10022384_13030</name>
</gene>
<evidence type="ECO:0000313" key="3">
    <source>
        <dbReference type="EMBL" id="GAA3962108.1"/>
    </source>
</evidence>
<sequence length="200" mass="21512">MATAKQRGQRAHDRGAGAGSERTTATESERGSGAGSEWTTATESERGTGAGPEASELHVLAAQLRRMNGEINRLVQSFAGTHGLHATDVQALAAILDAQEPMTPGRLREHLGLTSGAVTACVDRLERAGHVRRVRESADRRVVHLHYVPGARAAARTYFRPLAEAAAATCSSFDESELAVVVRFLGAMNEEMRFVRSHDR</sequence>
<evidence type="ECO:0000256" key="1">
    <source>
        <dbReference type="SAM" id="MobiDB-lite"/>
    </source>
</evidence>
<evidence type="ECO:0000313" key="4">
    <source>
        <dbReference type="Proteomes" id="UP001500034"/>
    </source>
</evidence>
<accession>A0ABP7P9U6</accession>
<dbReference type="InterPro" id="IPR000835">
    <property type="entry name" value="HTH_MarR-typ"/>
</dbReference>
<organism evidence="3 4">
    <name type="scientific">Streptomyces marokkonensis</name>
    <dbReference type="NCBI Taxonomy" id="324855"/>
    <lineage>
        <taxon>Bacteria</taxon>
        <taxon>Bacillati</taxon>
        <taxon>Actinomycetota</taxon>
        <taxon>Actinomycetes</taxon>
        <taxon>Kitasatosporales</taxon>
        <taxon>Streptomycetaceae</taxon>
        <taxon>Streptomyces</taxon>
    </lineage>
</organism>
<dbReference type="Pfam" id="PF12802">
    <property type="entry name" value="MarR_2"/>
    <property type="match status" value="1"/>
</dbReference>
<protein>
    <submittedName>
        <fullName evidence="3">MarR family winged helix-turn-helix transcriptional regulator</fullName>
    </submittedName>
</protein>
<dbReference type="PANTHER" id="PTHR33164">
    <property type="entry name" value="TRANSCRIPTIONAL REGULATOR, MARR FAMILY"/>
    <property type="match status" value="1"/>
</dbReference>
<dbReference type="SMART" id="SM00347">
    <property type="entry name" value="HTH_MARR"/>
    <property type="match status" value="1"/>
</dbReference>